<dbReference type="EMBL" id="JAULSU010000007">
    <property type="protein sequence ID" value="KAK0611937.1"/>
    <property type="molecule type" value="Genomic_DNA"/>
</dbReference>
<dbReference type="SUPFAM" id="SSF50129">
    <property type="entry name" value="GroES-like"/>
    <property type="match status" value="1"/>
</dbReference>
<gene>
    <name evidence="4" type="ORF">B0T14DRAFT_607933</name>
</gene>
<evidence type="ECO:0000259" key="3">
    <source>
        <dbReference type="SMART" id="SM00829"/>
    </source>
</evidence>
<dbReference type="SMART" id="SM00829">
    <property type="entry name" value="PKS_ER"/>
    <property type="match status" value="1"/>
</dbReference>
<dbReference type="Proteomes" id="UP001175000">
    <property type="component" value="Unassembled WGS sequence"/>
</dbReference>
<keyword evidence="5" id="KW-1185">Reference proteome</keyword>
<dbReference type="InterPro" id="IPR013154">
    <property type="entry name" value="ADH-like_N"/>
</dbReference>
<dbReference type="InterPro" id="IPR011032">
    <property type="entry name" value="GroES-like_sf"/>
</dbReference>
<dbReference type="InterPro" id="IPR036291">
    <property type="entry name" value="NAD(P)-bd_dom_sf"/>
</dbReference>
<sequence>MATQTGITIAGPNEPYTVVNNILRPTPGPKQALVKTLYVGLNPSEPFMHHTGMLITSWPAVIGSDVSGVVLEAGADCEKIQKGGYIFTCVPVGISEFSPFQETFLVNEDWVFKKGENIGLEEACTVGAGLLTAGLALLEGQGLELPAAGSKAPQKDSWVIVMGGSGSVGRYCAQLASLAGHKVLSSCSPSKNELALRAGASATFNNRAPIEEQLAEIERITGGKFARIVDASVASLDLSVRALETVSKEPVKYFATVDDWSDMTVPDSINLYRVKLGMLGRSGDEQEHITRKVAEMVSVFQAHINTGQLLPLDYHLVNGEGWEAIIAGVADMEAGKLSKKPVVKAQSE</sequence>
<proteinExistence type="inferred from homology"/>
<dbReference type="Pfam" id="PF08240">
    <property type="entry name" value="ADH_N"/>
    <property type="match status" value="1"/>
</dbReference>
<dbReference type="SUPFAM" id="SSF51735">
    <property type="entry name" value="NAD(P)-binding Rossmann-fold domains"/>
    <property type="match status" value="1"/>
</dbReference>
<protein>
    <submittedName>
        <fullName evidence="4">Chaperonin 10-like protein</fullName>
    </submittedName>
</protein>
<keyword evidence="2" id="KW-0560">Oxidoreductase</keyword>
<dbReference type="PANTHER" id="PTHR45348:SF2">
    <property type="entry name" value="ZINC-TYPE ALCOHOL DEHYDROGENASE-LIKE PROTEIN C2E1P3.01"/>
    <property type="match status" value="1"/>
</dbReference>
<dbReference type="GO" id="GO:0016651">
    <property type="term" value="F:oxidoreductase activity, acting on NAD(P)H"/>
    <property type="evidence" value="ECO:0007669"/>
    <property type="project" value="InterPro"/>
</dbReference>
<dbReference type="InterPro" id="IPR020843">
    <property type="entry name" value="ER"/>
</dbReference>
<name>A0AA39WAH7_9PEZI</name>
<comment type="caution">
    <text evidence="4">The sequence shown here is derived from an EMBL/GenBank/DDBJ whole genome shotgun (WGS) entry which is preliminary data.</text>
</comment>
<reference evidence="4" key="1">
    <citation type="submission" date="2023-06" db="EMBL/GenBank/DDBJ databases">
        <title>Genome-scale phylogeny and comparative genomics of the fungal order Sordariales.</title>
        <authorList>
            <consortium name="Lawrence Berkeley National Laboratory"/>
            <person name="Hensen N."/>
            <person name="Bonometti L."/>
            <person name="Westerberg I."/>
            <person name="Brannstrom I.O."/>
            <person name="Guillou S."/>
            <person name="Cros-Aarteil S."/>
            <person name="Calhoun S."/>
            <person name="Haridas S."/>
            <person name="Kuo A."/>
            <person name="Mondo S."/>
            <person name="Pangilinan J."/>
            <person name="Riley R."/>
            <person name="Labutti K."/>
            <person name="Andreopoulos B."/>
            <person name="Lipzen A."/>
            <person name="Chen C."/>
            <person name="Yanf M."/>
            <person name="Daum C."/>
            <person name="Ng V."/>
            <person name="Clum A."/>
            <person name="Steindorff A."/>
            <person name="Ohm R."/>
            <person name="Martin F."/>
            <person name="Silar P."/>
            <person name="Natvig D."/>
            <person name="Lalanne C."/>
            <person name="Gautier V."/>
            <person name="Ament-Velasquez S.L."/>
            <person name="Kruys A."/>
            <person name="Hutchinson M.I."/>
            <person name="Powell A.J."/>
            <person name="Barry K."/>
            <person name="Miller A.N."/>
            <person name="Grigoriev I.V."/>
            <person name="Debuchy R."/>
            <person name="Gladieux P."/>
            <person name="Thoren M.H."/>
            <person name="Johannesson H."/>
        </authorList>
    </citation>
    <scope>NUCLEOTIDE SEQUENCE</scope>
    <source>
        <strain evidence="4">CBS 606.72</strain>
    </source>
</reference>
<evidence type="ECO:0000256" key="1">
    <source>
        <dbReference type="ARBA" id="ARBA00008072"/>
    </source>
</evidence>
<comment type="similarity">
    <text evidence="1">Belongs to the zinc-containing alcohol dehydrogenase family.</text>
</comment>
<accession>A0AA39WAH7</accession>
<dbReference type="Gene3D" id="3.40.50.720">
    <property type="entry name" value="NAD(P)-binding Rossmann-like Domain"/>
    <property type="match status" value="1"/>
</dbReference>
<organism evidence="4 5">
    <name type="scientific">Immersiella caudata</name>
    <dbReference type="NCBI Taxonomy" id="314043"/>
    <lineage>
        <taxon>Eukaryota</taxon>
        <taxon>Fungi</taxon>
        <taxon>Dikarya</taxon>
        <taxon>Ascomycota</taxon>
        <taxon>Pezizomycotina</taxon>
        <taxon>Sordariomycetes</taxon>
        <taxon>Sordariomycetidae</taxon>
        <taxon>Sordariales</taxon>
        <taxon>Lasiosphaeriaceae</taxon>
        <taxon>Immersiella</taxon>
    </lineage>
</organism>
<evidence type="ECO:0000256" key="2">
    <source>
        <dbReference type="ARBA" id="ARBA00023002"/>
    </source>
</evidence>
<dbReference type="PANTHER" id="PTHR45348">
    <property type="entry name" value="HYPOTHETICAL OXIDOREDUCTASE (EUROFUNG)"/>
    <property type="match status" value="1"/>
</dbReference>
<dbReference type="AlphaFoldDB" id="A0AA39WAH7"/>
<evidence type="ECO:0000313" key="5">
    <source>
        <dbReference type="Proteomes" id="UP001175000"/>
    </source>
</evidence>
<dbReference type="Gene3D" id="3.90.180.10">
    <property type="entry name" value="Medium-chain alcohol dehydrogenases, catalytic domain"/>
    <property type="match status" value="1"/>
</dbReference>
<dbReference type="InterPro" id="IPR047122">
    <property type="entry name" value="Trans-enoyl_RdTase-like"/>
</dbReference>
<evidence type="ECO:0000313" key="4">
    <source>
        <dbReference type="EMBL" id="KAK0611937.1"/>
    </source>
</evidence>
<feature type="domain" description="Enoyl reductase (ER)" evidence="3">
    <location>
        <begin position="11"/>
        <end position="343"/>
    </location>
</feature>